<organism evidence="2 3">
    <name type="scientific">Amborella trichopoda</name>
    <dbReference type="NCBI Taxonomy" id="13333"/>
    <lineage>
        <taxon>Eukaryota</taxon>
        <taxon>Viridiplantae</taxon>
        <taxon>Streptophyta</taxon>
        <taxon>Embryophyta</taxon>
        <taxon>Tracheophyta</taxon>
        <taxon>Spermatophyta</taxon>
        <taxon>Magnoliopsida</taxon>
        <taxon>Amborellales</taxon>
        <taxon>Amborellaceae</taxon>
        <taxon>Amborella</taxon>
    </lineage>
</organism>
<dbReference type="PANTHER" id="PTHR18952">
    <property type="entry name" value="CARBONIC ANHYDRASE"/>
    <property type="match status" value="1"/>
</dbReference>
<feature type="domain" description="Alpha-carbonic anhydrase" evidence="1">
    <location>
        <begin position="1"/>
        <end position="76"/>
    </location>
</feature>
<dbReference type="OMA" id="MIKYAHY"/>
<dbReference type="GO" id="GO:0008270">
    <property type="term" value="F:zinc ion binding"/>
    <property type="evidence" value="ECO:0007669"/>
    <property type="project" value="InterPro"/>
</dbReference>
<gene>
    <name evidence="2" type="ORF">AMTR_s00194p00018830</name>
</gene>
<accession>U5DEX9</accession>
<dbReference type="Gene3D" id="3.10.200.10">
    <property type="entry name" value="Alpha carbonic anhydrase"/>
    <property type="match status" value="1"/>
</dbReference>
<dbReference type="Proteomes" id="UP000017836">
    <property type="component" value="Unassembled WGS sequence"/>
</dbReference>
<dbReference type="InterPro" id="IPR023561">
    <property type="entry name" value="Carbonic_anhydrase_a-class"/>
</dbReference>
<dbReference type="Pfam" id="PF00194">
    <property type="entry name" value="Carb_anhydrase"/>
    <property type="match status" value="1"/>
</dbReference>
<dbReference type="Gramene" id="ERN18973">
    <property type="protein sequence ID" value="ERN18973"/>
    <property type="gene ID" value="AMTR_s00194p00018830"/>
</dbReference>
<reference evidence="3" key="1">
    <citation type="journal article" date="2013" name="Science">
        <title>The Amborella genome and the evolution of flowering plants.</title>
        <authorList>
            <consortium name="Amborella Genome Project"/>
        </authorList>
    </citation>
    <scope>NUCLEOTIDE SEQUENCE [LARGE SCALE GENOMIC DNA]</scope>
</reference>
<dbReference type="PROSITE" id="PS51144">
    <property type="entry name" value="ALPHA_CA_2"/>
    <property type="match status" value="1"/>
</dbReference>
<evidence type="ECO:0000313" key="2">
    <source>
        <dbReference type="EMBL" id="ERN18973.1"/>
    </source>
</evidence>
<name>U5DEX9_AMBTC</name>
<dbReference type="GO" id="GO:0004089">
    <property type="term" value="F:carbonate dehydratase activity"/>
    <property type="evidence" value="ECO:0007669"/>
    <property type="project" value="InterPro"/>
</dbReference>
<evidence type="ECO:0000259" key="1">
    <source>
        <dbReference type="PROSITE" id="PS51144"/>
    </source>
</evidence>
<dbReference type="EMBL" id="KI392076">
    <property type="protein sequence ID" value="ERN18973.1"/>
    <property type="molecule type" value="Genomic_DNA"/>
</dbReference>
<dbReference type="eggNOG" id="KOG0382">
    <property type="taxonomic scope" value="Eukaryota"/>
</dbReference>
<keyword evidence="3" id="KW-1185">Reference proteome</keyword>
<proteinExistence type="predicted"/>
<protein>
    <recommendedName>
        <fullName evidence="1">Alpha-carbonic anhydrase domain-containing protein</fullName>
    </recommendedName>
</protein>
<dbReference type="AlphaFoldDB" id="U5DEX9"/>
<dbReference type="InterPro" id="IPR036398">
    <property type="entry name" value="CA_dom_sf"/>
</dbReference>
<evidence type="ECO:0000313" key="3">
    <source>
        <dbReference type="Proteomes" id="UP000017836"/>
    </source>
</evidence>
<dbReference type="HOGENOM" id="CLU_2657804_0_0_1"/>
<sequence length="76" mass="8678">MGVVDPRHIKMGSRKYYRYMGSLTTPPCTQGVAWNVVKKVNTISRQQLSLLRAAVHSVSLSTFMIKYAHYCIIYLV</sequence>
<dbReference type="InterPro" id="IPR001148">
    <property type="entry name" value="CA_dom"/>
</dbReference>
<dbReference type="SUPFAM" id="SSF51069">
    <property type="entry name" value="Carbonic anhydrase"/>
    <property type="match status" value="1"/>
</dbReference>
<dbReference type="PANTHER" id="PTHR18952:SF208">
    <property type="entry name" value="CARBONIC ANHYDRASE XA-RELATED"/>
    <property type="match status" value="1"/>
</dbReference>
<dbReference type="STRING" id="13333.U5DEX9"/>